<evidence type="ECO:0000313" key="5">
    <source>
        <dbReference type="EMBL" id="EJK66258.1"/>
    </source>
</evidence>
<keyword evidence="6" id="KW-1185">Reference proteome</keyword>
<dbReference type="PANTHER" id="PTHR11071">
    <property type="entry name" value="PEPTIDYL-PROLYL CIS-TRANS ISOMERASE"/>
    <property type="match status" value="1"/>
</dbReference>
<dbReference type="InterPro" id="IPR002130">
    <property type="entry name" value="Cyclophilin-type_PPIase_dom"/>
</dbReference>
<comment type="function">
    <text evidence="3">PPIases accelerate the folding of proteins. It catalyzes the cis-trans isomerization of proline imidic peptide bonds in oligopeptides.</text>
</comment>
<accession>K0SJ74</accession>
<dbReference type="PRINTS" id="PR00153">
    <property type="entry name" value="CSAPPISMRASE"/>
</dbReference>
<sequence>MSLGLVGALLEASLVNLASMHLTHSFQDIDGGEGGRIVLGLFGDVVPKTAENFRALCTGEKGIGKKGKPLHYKGSVFHRVIPNFMLQGGDFTDGNGRGGESIYGEKFADENFQLKHEAPMYLSMANAAWLDGRHVVFGKVLEGEDVVKRIEGYGSNSGSTTKTVTIADSGEL</sequence>
<evidence type="ECO:0000313" key="6">
    <source>
        <dbReference type="Proteomes" id="UP000266841"/>
    </source>
</evidence>
<dbReference type="OMA" id="NHEVGCI"/>
<comment type="similarity">
    <text evidence="3">Belongs to the cyclophilin-type PPIase family.</text>
</comment>
<proteinExistence type="inferred from homology"/>
<dbReference type="eggNOG" id="KOG0865">
    <property type="taxonomic scope" value="Eukaryota"/>
</dbReference>
<dbReference type="GO" id="GO:0016018">
    <property type="term" value="F:cyclosporin A binding"/>
    <property type="evidence" value="ECO:0007669"/>
    <property type="project" value="TreeGrafter"/>
</dbReference>
<evidence type="ECO:0000256" key="2">
    <source>
        <dbReference type="ARBA" id="ARBA00023235"/>
    </source>
</evidence>
<dbReference type="InterPro" id="IPR020892">
    <property type="entry name" value="Cyclophilin-type_PPIase_CS"/>
</dbReference>
<evidence type="ECO:0000256" key="3">
    <source>
        <dbReference type="RuleBase" id="RU363019"/>
    </source>
</evidence>
<dbReference type="PROSITE" id="PS50072">
    <property type="entry name" value="CSA_PPIASE_2"/>
    <property type="match status" value="1"/>
</dbReference>
<dbReference type="PIRSF" id="PIRSF001467">
    <property type="entry name" value="Peptidylpro_ismrse"/>
    <property type="match status" value="1"/>
</dbReference>
<dbReference type="Gene3D" id="2.40.100.10">
    <property type="entry name" value="Cyclophilin-like"/>
    <property type="match status" value="1"/>
</dbReference>
<keyword evidence="1 3" id="KW-0697">Rotamase</keyword>
<comment type="caution">
    <text evidence="5">The sequence shown here is derived from an EMBL/GenBank/DDBJ whole genome shotgun (WGS) entry which is preliminary data.</text>
</comment>
<comment type="catalytic activity">
    <reaction evidence="3">
        <text>[protein]-peptidylproline (omega=180) = [protein]-peptidylproline (omega=0)</text>
        <dbReference type="Rhea" id="RHEA:16237"/>
        <dbReference type="Rhea" id="RHEA-COMP:10747"/>
        <dbReference type="Rhea" id="RHEA-COMP:10748"/>
        <dbReference type="ChEBI" id="CHEBI:83833"/>
        <dbReference type="ChEBI" id="CHEBI:83834"/>
        <dbReference type="EC" id="5.2.1.8"/>
    </reaction>
</comment>
<evidence type="ECO:0000259" key="4">
    <source>
        <dbReference type="PROSITE" id="PS50072"/>
    </source>
</evidence>
<dbReference type="AlphaFoldDB" id="K0SJ74"/>
<reference evidence="5 6" key="1">
    <citation type="journal article" date="2012" name="Genome Biol.">
        <title>Genome and low-iron response of an oceanic diatom adapted to chronic iron limitation.</title>
        <authorList>
            <person name="Lommer M."/>
            <person name="Specht M."/>
            <person name="Roy A.S."/>
            <person name="Kraemer L."/>
            <person name="Andreson R."/>
            <person name="Gutowska M.A."/>
            <person name="Wolf J."/>
            <person name="Bergner S.V."/>
            <person name="Schilhabel M.B."/>
            <person name="Klostermeier U.C."/>
            <person name="Beiko R.G."/>
            <person name="Rosenstiel P."/>
            <person name="Hippler M."/>
            <person name="Laroche J."/>
        </authorList>
    </citation>
    <scope>NUCLEOTIDE SEQUENCE [LARGE SCALE GENOMIC DNA]</scope>
    <source>
        <strain evidence="5 6">CCMP1005</strain>
    </source>
</reference>
<dbReference type="Proteomes" id="UP000266841">
    <property type="component" value="Unassembled WGS sequence"/>
</dbReference>
<dbReference type="SUPFAM" id="SSF50891">
    <property type="entry name" value="Cyclophilin-like"/>
    <property type="match status" value="1"/>
</dbReference>
<evidence type="ECO:0000256" key="1">
    <source>
        <dbReference type="ARBA" id="ARBA00023110"/>
    </source>
</evidence>
<dbReference type="OrthoDB" id="193499at2759"/>
<dbReference type="InterPro" id="IPR024936">
    <property type="entry name" value="Cyclophilin-type_PPIase"/>
</dbReference>
<gene>
    <name evidence="5" type="ORF">THAOC_12839</name>
</gene>
<feature type="chain" id="PRO_5006526867" description="Peptidyl-prolyl cis-trans isomerase" evidence="3">
    <location>
        <begin position="26"/>
        <end position="172"/>
    </location>
</feature>
<feature type="signal peptide" evidence="3">
    <location>
        <begin position="1"/>
        <end position="25"/>
    </location>
</feature>
<dbReference type="GO" id="GO:0003755">
    <property type="term" value="F:peptidyl-prolyl cis-trans isomerase activity"/>
    <property type="evidence" value="ECO:0007669"/>
    <property type="project" value="UniProtKB-UniRule"/>
</dbReference>
<organism evidence="5 6">
    <name type="scientific">Thalassiosira oceanica</name>
    <name type="common">Marine diatom</name>
    <dbReference type="NCBI Taxonomy" id="159749"/>
    <lineage>
        <taxon>Eukaryota</taxon>
        <taxon>Sar</taxon>
        <taxon>Stramenopiles</taxon>
        <taxon>Ochrophyta</taxon>
        <taxon>Bacillariophyta</taxon>
        <taxon>Coscinodiscophyceae</taxon>
        <taxon>Thalassiosirophycidae</taxon>
        <taxon>Thalassiosirales</taxon>
        <taxon>Thalassiosiraceae</taxon>
        <taxon>Thalassiosira</taxon>
    </lineage>
</organism>
<feature type="domain" description="PPIase cyclophilin-type" evidence="4">
    <location>
        <begin position="29"/>
        <end position="171"/>
    </location>
</feature>
<dbReference type="GO" id="GO:0006457">
    <property type="term" value="P:protein folding"/>
    <property type="evidence" value="ECO:0007669"/>
    <property type="project" value="InterPro"/>
</dbReference>
<dbReference type="EC" id="5.2.1.8" evidence="3"/>
<keyword evidence="2 3" id="KW-0413">Isomerase</keyword>
<name>K0SJ74_THAOC</name>
<dbReference type="PROSITE" id="PS00170">
    <property type="entry name" value="CSA_PPIASE_1"/>
    <property type="match status" value="1"/>
</dbReference>
<dbReference type="InterPro" id="IPR029000">
    <property type="entry name" value="Cyclophilin-like_dom_sf"/>
</dbReference>
<dbReference type="PANTHER" id="PTHR11071:SF561">
    <property type="entry name" value="PEPTIDYL-PROLYL CIS-TRANS ISOMERASE D-RELATED"/>
    <property type="match status" value="1"/>
</dbReference>
<keyword evidence="3" id="KW-0732">Signal</keyword>
<dbReference type="EMBL" id="AGNL01015146">
    <property type="protein sequence ID" value="EJK66258.1"/>
    <property type="molecule type" value="Genomic_DNA"/>
</dbReference>
<protein>
    <recommendedName>
        <fullName evidence="3">Peptidyl-prolyl cis-trans isomerase</fullName>
        <shortName evidence="3">PPIase</shortName>
        <ecNumber evidence="3">5.2.1.8</ecNumber>
    </recommendedName>
</protein>
<dbReference type="Pfam" id="PF00160">
    <property type="entry name" value="Pro_isomerase"/>
    <property type="match status" value="1"/>
</dbReference>
<dbReference type="GO" id="GO:0005737">
    <property type="term" value="C:cytoplasm"/>
    <property type="evidence" value="ECO:0007669"/>
    <property type="project" value="TreeGrafter"/>
</dbReference>